<dbReference type="InterPro" id="IPR001611">
    <property type="entry name" value="Leu-rich_rpt"/>
</dbReference>
<dbReference type="PROSITE" id="PS51450">
    <property type="entry name" value="LRR"/>
    <property type="match status" value="2"/>
</dbReference>
<organism evidence="5 6">
    <name type="scientific">Dyadobacter linearis</name>
    <dbReference type="NCBI Taxonomy" id="2823330"/>
    <lineage>
        <taxon>Bacteria</taxon>
        <taxon>Pseudomonadati</taxon>
        <taxon>Bacteroidota</taxon>
        <taxon>Cytophagia</taxon>
        <taxon>Cytophagales</taxon>
        <taxon>Spirosomataceae</taxon>
        <taxon>Dyadobacter</taxon>
    </lineage>
</organism>
<proteinExistence type="predicted"/>
<dbReference type="EMBL" id="CAJRAU010000003">
    <property type="protein sequence ID" value="CAG5069450.1"/>
    <property type="molecule type" value="Genomic_DNA"/>
</dbReference>
<evidence type="ECO:0000256" key="2">
    <source>
        <dbReference type="ARBA" id="ARBA00022737"/>
    </source>
</evidence>
<evidence type="ECO:0000313" key="5">
    <source>
        <dbReference type="EMBL" id="CAG5069450.1"/>
    </source>
</evidence>
<reference evidence="5 6" key="1">
    <citation type="submission" date="2021-04" db="EMBL/GenBank/DDBJ databases">
        <authorList>
            <person name="Rodrigo-Torres L."/>
            <person name="Arahal R. D."/>
            <person name="Lucena T."/>
        </authorList>
    </citation>
    <scope>NUCLEOTIDE SEQUENCE [LARGE SCALE GENOMIC DNA]</scope>
    <source>
        <strain evidence="5 6">CECT 9623</strain>
    </source>
</reference>
<dbReference type="Proteomes" id="UP000679725">
    <property type="component" value="Unassembled WGS sequence"/>
</dbReference>
<sequence>MKTFLLCLLLACGQILIAQPVIINQYDPAFKSLPADLGTRYKANTEQTVETPYSIQKRFHDVCLRLFGNEAQPELNVRASAYVNEQGKVDYFIFSFSNQFYRVQPEQKGPIKVEGNDSLSVIFKEGIQPFLADLVSKRTLGQKAILGLFAYINPSQKSTREVSAPRDSVVKSVAAAIEVRDTLKVKELSLNRALLTSMPDVIYRFPNLERLFLADNDIENVNINLARLPKLQQIDLSGNILKTDAIELTKNKTLISLNLLKNQIDDIPPAVKKCKKLQTLWLGSNQITNLTNTSFRRAKPVRDLNLYKAELTSLPKGVKKLRKLEVLDLYYNKIETLPKTICKLRRLTHLAVSHNDLGALPEKIYKLKKVHTLYAHHNHLSKLPPRMVEMQNLQILDLGYNWLTNFPEQLTAFTKLQELDLSGNNFPDFPQQLLQIKKLDKLYLRGNPFLGENREIKYEQQFSLLKSRNIEVFY</sequence>
<dbReference type="SUPFAM" id="SSF52058">
    <property type="entry name" value="L domain-like"/>
    <property type="match status" value="1"/>
</dbReference>
<protein>
    <recommendedName>
        <fullName evidence="4">Disease resistance R13L4/SHOC-2-like LRR domain-containing protein</fullName>
    </recommendedName>
</protein>
<feature type="domain" description="Disease resistance R13L4/SHOC-2-like LRR" evidence="4">
    <location>
        <begin position="256"/>
        <end position="354"/>
    </location>
</feature>
<dbReference type="PANTHER" id="PTHR48051">
    <property type="match status" value="1"/>
</dbReference>
<keyword evidence="6" id="KW-1185">Reference proteome</keyword>
<dbReference type="SMART" id="SM00369">
    <property type="entry name" value="LRR_TYP"/>
    <property type="match status" value="6"/>
</dbReference>
<evidence type="ECO:0000256" key="3">
    <source>
        <dbReference type="SAM" id="SignalP"/>
    </source>
</evidence>
<feature type="signal peptide" evidence="3">
    <location>
        <begin position="1"/>
        <end position="18"/>
    </location>
</feature>
<name>A0ABM8UPL3_9BACT</name>
<evidence type="ECO:0000313" key="6">
    <source>
        <dbReference type="Proteomes" id="UP000679725"/>
    </source>
</evidence>
<feature type="chain" id="PRO_5046686322" description="Disease resistance R13L4/SHOC-2-like LRR domain-containing protein" evidence="3">
    <location>
        <begin position="19"/>
        <end position="474"/>
    </location>
</feature>
<evidence type="ECO:0000259" key="4">
    <source>
        <dbReference type="Pfam" id="PF23598"/>
    </source>
</evidence>
<dbReference type="InterPro" id="IPR055414">
    <property type="entry name" value="LRR_R13L4/SHOC2-like"/>
</dbReference>
<gene>
    <name evidence="5" type="ORF">DYBT9623_02186</name>
</gene>
<dbReference type="SMART" id="SM00365">
    <property type="entry name" value="LRR_SD22"/>
    <property type="match status" value="4"/>
</dbReference>
<dbReference type="InterPro" id="IPR032675">
    <property type="entry name" value="LRR_dom_sf"/>
</dbReference>
<dbReference type="Pfam" id="PF13855">
    <property type="entry name" value="LRR_8"/>
    <property type="match status" value="2"/>
</dbReference>
<dbReference type="Gene3D" id="3.80.10.10">
    <property type="entry name" value="Ribonuclease Inhibitor"/>
    <property type="match status" value="2"/>
</dbReference>
<keyword evidence="2" id="KW-0677">Repeat</keyword>
<dbReference type="RefSeq" id="WP_215233568.1">
    <property type="nucleotide sequence ID" value="NZ_CAJRAU010000003.1"/>
</dbReference>
<dbReference type="Pfam" id="PF23598">
    <property type="entry name" value="LRR_14"/>
    <property type="match status" value="1"/>
</dbReference>
<accession>A0ABM8UPL3</accession>
<keyword evidence="1" id="KW-0433">Leucine-rich repeat</keyword>
<keyword evidence="3" id="KW-0732">Signal</keyword>
<dbReference type="InterPro" id="IPR050216">
    <property type="entry name" value="LRR_domain-containing"/>
</dbReference>
<comment type="caution">
    <text evidence="5">The sequence shown here is derived from an EMBL/GenBank/DDBJ whole genome shotgun (WGS) entry which is preliminary data.</text>
</comment>
<dbReference type="PANTHER" id="PTHR48051:SF1">
    <property type="entry name" value="RAS SUPPRESSOR PROTEIN 1"/>
    <property type="match status" value="1"/>
</dbReference>
<dbReference type="InterPro" id="IPR003591">
    <property type="entry name" value="Leu-rich_rpt_typical-subtyp"/>
</dbReference>
<evidence type="ECO:0000256" key="1">
    <source>
        <dbReference type="ARBA" id="ARBA00022614"/>
    </source>
</evidence>